<evidence type="ECO:0000256" key="5">
    <source>
        <dbReference type="ARBA" id="ARBA00023014"/>
    </source>
</evidence>
<keyword evidence="3 9" id="KW-0479">Metal-binding</keyword>
<dbReference type="SUPFAM" id="SSF143975">
    <property type="entry name" value="IlvD/EDD N-terminal domain-like"/>
    <property type="match status" value="1"/>
</dbReference>
<dbReference type="RefSeq" id="WP_251812047.1">
    <property type="nucleotide sequence ID" value="NZ_CP101527.1"/>
</dbReference>
<keyword evidence="8 9" id="KW-0119">Carbohydrate metabolism</keyword>
<dbReference type="InterPro" id="IPR037237">
    <property type="entry name" value="IlvD/EDD_N"/>
</dbReference>
<protein>
    <recommendedName>
        <fullName evidence="9 10">Phosphogluconate dehydratase</fullName>
        <ecNumber evidence="9 10">4.2.1.12</ecNumber>
    </recommendedName>
</protein>
<proteinExistence type="inferred from homology"/>
<dbReference type="Pfam" id="PF24877">
    <property type="entry name" value="ILV_EDD_C"/>
    <property type="match status" value="1"/>
</dbReference>
<accession>A0A9E8HN29</accession>
<evidence type="ECO:0000256" key="2">
    <source>
        <dbReference type="ARBA" id="ARBA00022485"/>
    </source>
</evidence>
<comment type="function">
    <text evidence="9">Catalyzes the dehydration of 6-phospho-D-gluconate to 2-dehydro-3-deoxy-6-phospho-D-gluconate.</text>
</comment>
<dbReference type="KEGG" id="asem:NNL22_06960"/>
<evidence type="ECO:0000256" key="1">
    <source>
        <dbReference type="ARBA" id="ARBA00006486"/>
    </source>
</evidence>
<comment type="similarity">
    <text evidence="1 9">Belongs to the IlvD/Edd family.</text>
</comment>
<evidence type="ECO:0000256" key="10">
    <source>
        <dbReference type="NCBIfam" id="TIGR01196"/>
    </source>
</evidence>
<name>A0A9E8HN29_9ALTE</name>
<dbReference type="AlphaFoldDB" id="A0A9E8HN29"/>
<evidence type="ECO:0000313" key="13">
    <source>
        <dbReference type="EMBL" id="UZW76317.1"/>
    </source>
</evidence>
<dbReference type="PROSITE" id="PS00886">
    <property type="entry name" value="ILVD_EDD_1"/>
    <property type="match status" value="1"/>
</dbReference>
<dbReference type="SUPFAM" id="SSF52016">
    <property type="entry name" value="LeuD/IlvD-like"/>
    <property type="match status" value="1"/>
</dbReference>
<dbReference type="GO" id="GO:0051539">
    <property type="term" value="F:4 iron, 4 sulfur cluster binding"/>
    <property type="evidence" value="ECO:0007669"/>
    <property type="project" value="UniProtKB-UniRule"/>
</dbReference>
<dbReference type="GO" id="GO:0019521">
    <property type="term" value="P:D-gluconate metabolic process"/>
    <property type="evidence" value="ECO:0007669"/>
    <property type="project" value="UniProtKB-KW"/>
</dbReference>
<feature type="domain" description="Dihydroxy-acid/6-phosphogluconate dehydratase N-terminal" evidence="11">
    <location>
        <begin position="67"/>
        <end position="380"/>
    </location>
</feature>
<dbReference type="HAMAP" id="MF_02094">
    <property type="entry name" value="Edd"/>
    <property type="match status" value="1"/>
</dbReference>
<comment type="cofactor">
    <cofactor evidence="9">
        <name>[4Fe-4S] cluster</name>
        <dbReference type="ChEBI" id="CHEBI:49883"/>
    </cofactor>
    <text evidence="9">Binds 1 [4Fe-4S] cluster.</text>
</comment>
<evidence type="ECO:0000256" key="6">
    <source>
        <dbReference type="ARBA" id="ARBA00023064"/>
    </source>
</evidence>
<dbReference type="InterPro" id="IPR042096">
    <property type="entry name" value="Dihydro-acid_dehy_C"/>
</dbReference>
<dbReference type="Gene3D" id="3.50.30.80">
    <property type="entry name" value="IlvD/EDD C-terminal domain-like"/>
    <property type="match status" value="1"/>
</dbReference>
<evidence type="ECO:0000259" key="12">
    <source>
        <dbReference type="Pfam" id="PF24877"/>
    </source>
</evidence>
<dbReference type="PROSITE" id="PS00887">
    <property type="entry name" value="ILVD_EDD_2"/>
    <property type="match status" value="1"/>
</dbReference>
<comment type="catalytic activity">
    <reaction evidence="9">
        <text>6-phospho-D-gluconate = 2-dehydro-3-deoxy-6-phospho-D-gluconate + H2O</text>
        <dbReference type="Rhea" id="RHEA:17277"/>
        <dbReference type="ChEBI" id="CHEBI:15377"/>
        <dbReference type="ChEBI" id="CHEBI:57569"/>
        <dbReference type="ChEBI" id="CHEBI:58759"/>
        <dbReference type="EC" id="4.2.1.12"/>
    </reaction>
</comment>
<keyword evidence="7 9" id="KW-0456">Lyase</keyword>
<dbReference type="InterPro" id="IPR004786">
    <property type="entry name" value="6-phosphgluc_deHydtase"/>
</dbReference>
<dbReference type="InterPro" id="IPR020558">
    <property type="entry name" value="DiOHA_6PGluconate_deHydtase_CS"/>
</dbReference>
<dbReference type="GO" id="GO:0004456">
    <property type="term" value="F:phosphogluconate dehydratase activity"/>
    <property type="evidence" value="ECO:0007669"/>
    <property type="project" value="UniProtKB-UniRule"/>
</dbReference>
<keyword evidence="6 9" id="KW-0311">Gluconate utilization</keyword>
<dbReference type="InterPro" id="IPR000581">
    <property type="entry name" value="ILV_EDD_N"/>
</dbReference>
<feature type="binding site" evidence="9">
    <location>
        <position position="222"/>
    </location>
    <ligand>
        <name>[4Fe-4S] cluster</name>
        <dbReference type="ChEBI" id="CHEBI:49883"/>
    </ligand>
</feature>
<keyword evidence="14" id="KW-1185">Reference proteome</keyword>
<dbReference type="InterPro" id="IPR056740">
    <property type="entry name" value="ILV_EDD_C"/>
</dbReference>
<dbReference type="PANTHER" id="PTHR43661:SF1">
    <property type="entry name" value="PHOSPHOGLUCONATE DEHYDRATASE"/>
    <property type="match status" value="1"/>
</dbReference>
<dbReference type="Pfam" id="PF00920">
    <property type="entry name" value="ILVD_EDD_N"/>
    <property type="match status" value="1"/>
</dbReference>
<dbReference type="GO" id="GO:0009255">
    <property type="term" value="P:Entner-Doudoroff pathway through 6-phosphogluconate"/>
    <property type="evidence" value="ECO:0007669"/>
    <property type="project" value="UniProtKB-UniRule"/>
</dbReference>
<reference evidence="13" key="1">
    <citation type="submission" date="2022-07" db="EMBL/GenBank/DDBJ databases">
        <title>Alkalimarinus sp. nov., isolated from gut of a Alitta virens.</title>
        <authorList>
            <person name="Yang A.I."/>
            <person name="Shin N.-R."/>
        </authorList>
    </citation>
    <scope>NUCLEOTIDE SEQUENCE</scope>
    <source>
        <strain evidence="13">FA028</strain>
    </source>
</reference>
<organism evidence="13 14">
    <name type="scientific">Alkalimarinus sediminis</name>
    <dbReference type="NCBI Taxonomy" id="1632866"/>
    <lineage>
        <taxon>Bacteria</taxon>
        <taxon>Pseudomonadati</taxon>
        <taxon>Pseudomonadota</taxon>
        <taxon>Gammaproteobacteria</taxon>
        <taxon>Alteromonadales</taxon>
        <taxon>Alteromonadaceae</taxon>
        <taxon>Alkalimarinus</taxon>
    </lineage>
</organism>
<evidence type="ECO:0000256" key="4">
    <source>
        <dbReference type="ARBA" id="ARBA00023004"/>
    </source>
</evidence>
<evidence type="ECO:0000256" key="9">
    <source>
        <dbReference type="HAMAP-Rule" id="MF_02094"/>
    </source>
</evidence>
<evidence type="ECO:0000259" key="11">
    <source>
        <dbReference type="Pfam" id="PF00920"/>
    </source>
</evidence>
<dbReference type="GO" id="GO:0046872">
    <property type="term" value="F:metal ion binding"/>
    <property type="evidence" value="ECO:0007669"/>
    <property type="project" value="UniProtKB-KW"/>
</dbReference>
<keyword evidence="4 9" id="KW-0408">Iron</keyword>
<feature type="domain" description="Dihydroxy-acid/6-phosphogluconate dehydratase C-terminal" evidence="12">
    <location>
        <begin position="406"/>
        <end position="597"/>
    </location>
</feature>
<feature type="binding site" evidence="9">
    <location>
        <position position="155"/>
    </location>
    <ligand>
        <name>[4Fe-4S] cluster</name>
        <dbReference type="ChEBI" id="CHEBI:49883"/>
    </ligand>
</feature>
<comment type="pathway">
    <text evidence="9">Carbohydrate metabolism; Entner-Doudoroff pathway.</text>
</comment>
<keyword evidence="5 9" id="KW-0411">Iron-sulfur</keyword>
<dbReference type="NCBIfam" id="TIGR01196">
    <property type="entry name" value="edd"/>
    <property type="match status" value="1"/>
</dbReference>
<evidence type="ECO:0000256" key="7">
    <source>
        <dbReference type="ARBA" id="ARBA00023239"/>
    </source>
</evidence>
<gene>
    <name evidence="9 13" type="primary">edd</name>
    <name evidence="13" type="ORF">NNL22_06960</name>
</gene>
<dbReference type="GO" id="GO:0005829">
    <property type="term" value="C:cytosol"/>
    <property type="evidence" value="ECO:0007669"/>
    <property type="project" value="TreeGrafter"/>
</dbReference>
<dbReference type="Proteomes" id="UP001164472">
    <property type="component" value="Chromosome"/>
</dbReference>
<dbReference type="EC" id="4.2.1.12" evidence="9 10"/>
<evidence type="ECO:0000313" key="14">
    <source>
        <dbReference type="Proteomes" id="UP001164472"/>
    </source>
</evidence>
<evidence type="ECO:0000256" key="8">
    <source>
        <dbReference type="ARBA" id="ARBA00023277"/>
    </source>
</evidence>
<keyword evidence="2 9" id="KW-0004">4Fe-4S</keyword>
<dbReference type="PANTHER" id="PTHR43661">
    <property type="entry name" value="D-XYLONATE DEHYDRATASE"/>
    <property type="match status" value="1"/>
</dbReference>
<dbReference type="EMBL" id="CP101527">
    <property type="protein sequence ID" value="UZW76317.1"/>
    <property type="molecule type" value="Genomic_DNA"/>
</dbReference>
<evidence type="ECO:0000256" key="3">
    <source>
        <dbReference type="ARBA" id="ARBA00022723"/>
    </source>
</evidence>
<sequence>MNKQITRITDRIVSRSSSTRARYLEKIEQAYIAGPARSQVSCTNLAHDVAASSDSEKLILKQRTQHANIAIISAYNDLLSAHQPYGNYPELIKKTIAKKGHVAQFAAGVPAMCDGITQGQPGMELSLFSRDVIAMSASVALCHNVFDGALYLGICDKIVPGLLIAALEFGHLPAIFVPAGPMPTGIPNKEKASIRQQFAEGLIDSDALLEAEVKSYHSPGTCTFYGTANSNQMLMEFLGIHLPGSSFIPPGTELRNTLTSVAAERICEITVLAEQYTPLGKMINEKSIVNAMIGLIATGGSTNHTIHLVAIAKAAGIIIDWDDFAELSKVVPLLARVYPNGEADINQFHHAGGVPLVIKELLSQGLLHNDVATIVGQGLDNYTKAPVYIDNALQWSAASKTLDPSIIRDIKDPFSNSGGVCLITGELGRAIVKLSAVPENHHKITAPAVVFNSQEAVKQAFEQGTLDKDCVIVVKNQGPKANGMPELHKLMPALGVLQDRGYNVALVTDGRLSGASGKVLSVIHMTPESVAGGMIARVQDGDIIEIDSVAGSLVVHADLTTRPAVTSQKPATNPPLSTGRGLFAGMRNRVLSAEEGATTFE</sequence>